<proteinExistence type="predicted"/>
<sequence length="80" mass="8500">MAHPSLPQRGSIVTYLNPDVFAPEAFLTGVVTGTPLVDPETDRAWVSVLLPGRTTFVLDAANIVEVRPSVSPETRPGSQG</sequence>
<gene>
    <name evidence="1" type="ORF">ACFP3R_01835</name>
</gene>
<comment type="caution">
    <text evidence="1">The sequence shown here is derived from an EMBL/GenBank/DDBJ whole genome shotgun (WGS) entry which is preliminary data.</text>
</comment>
<keyword evidence="2" id="KW-1185">Reference proteome</keyword>
<dbReference type="RefSeq" id="WP_380632059.1">
    <property type="nucleotide sequence ID" value="NZ_JBHSQO010000001.1"/>
</dbReference>
<name>A0ABW1NXF9_9PSEU</name>
<evidence type="ECO:0000313" key="1">
    <source>
        <dbReference type="EMBL" id="MFC6088003.1"/>
    </source>
</evidence>
<dbReference type="EMBL" id="JBHSQO010000001">
    <property type="protein sequence ID" value="MFC6088003.1"/>
    <property type="molecule type" value="Genomic_DNA"/>
</dbReference>
<organism evidence="1 2">
    <name type="scientific">Saccharothrix lopnurensis</name>
    <dbReference type="NCBI Taxonomy" id="1670621"/>
    <lineage>
        <taxon>Bacteria</taxon>
        <taxon>Bacillati</taxon>
        <taxon>Actinomycetota</taxon>
        <taxon>Actinomycetes</taxon>
        <taxon>Pseudonocardiales</taxon>
        <taxon>Pseudonocardiaceae</taxon>
        <taxon>Saccharothrix</taxon>
    </lineage>
</organism>
<reference evidence="2" key="1">
    <citation type="journal article" date="2019" name="Int. J. Syst. Evol. Microbiol.">
        <title>The Global Catalogue of Microorganisms (GCM) 10K type strain sequencing project: providing services to taxonomists for standard genome sequencing and annotation.</title>
        <authorList>
            <consortium name="The Broad Institute Genomics Platform"/>
            <consortium name="The Broad Institute Genome Sequencing Center for Infectious Disease"/>
            <person name="Wu L."/>
            <person name="Ma J."/>
        </authorList>
    </citation>
    <scope>NUCLEOTIDE SEQUENCE [LARGE SCALE GENOMIC DNA]</scope>
    <source>
        <strain evidence="2">CGMCC 4.7246</strain>
    </source>
</reference>
<protein>
    <submittedName>
        <fullName evidence="1">Uncharacterized protein</fullName>
    </submittedName>
</protein>
<evidence type="ECO:0000313" key="2">
    <source>
        <dbReference type="Proteomes" id="UP001596220"/>
    </source>
</evidence>
<accession>A0ABW1NXF9</accession>
<dbReference type="Proteomes" id="UP001596220">
    <property type="component" value="Unassembled WGS sequence"/>
</dbReference>